<proteinExistence type="inferred from homology"/>
<dbReference type="Proteomes" id="UP000280434">
    <property type="component" value="Unassembled WGS sequence"/>
</dbReference>
<dbReference type="PANTHER" id="PTHR30537">
    <property type="entry name" value="HTH-TYPE TRANSCRIPTIONAL REGULATOR"/>
    <property type="match status" value="1"/>
</dbReference>
<dbReference type="InterPro" id="IPR000847">
    <property type="entry name" value="LysR_HTH_N"/>
</dbReference>
<dbReference type="InterPro" id="IPR036390">
    <property type="entry name" value="WH_DNA-bd_sf"/>
</dbReference>
<protein>
    <submittedName>
        <fullName evidence="6">LysR family transcriptional regulator</fullName>
    </submittedName>
</protein>
<dbReference type="OrthoDB" id="9026421at2"/>
<keyword evidence="3" id="KW-0238">DNA-binding</keyword>
<comment type="caution">
    <text evidence="6">The sequence shown here is derived from an EMBL/GenBank/DDBJ whole genome shotgun (WGS) entry which is preliminary data.</text>
</comment>
<evidence type="ECO:0000313" key="6">
    <source>
        <dbReference type="EMBL" id="RKP49031.1"/>
    </source>
</evidence>
<reference evidence="6 7" key="1">
    <citation type="submission" date="2018-10" db="EMBL/GenBank/DDBJ databases">
        <title>Paraburkholderia sp. 7MK8-2, isolated from soil.</title>
        <authorList>
            <person name="Gao Z.-H."/>
            <person name="Qiu L.-H."/>
        </authorList>
    </citation>
    <scope>NUCLEOTIDE SEQUENCE [LARGE SCALE GENOMIC DNA]</scope>
    <source>
        <strain evidence="6 7">7MK8-2</strain>
    </source>
</reference>
<dbReference type="Pfam" id="PF00126">
    <property type="entry name" value="HTH_1"/>
    <property type="match status" value="1"/>
</dbReference>
<dbReference type="Pfam" id="PF03466">
    <property type="entry name" value="LysR_substrate"/>
    <property type="match status" value="1"/>
</dbReference>
<dbReference type="InterPro" id="IPR005119">
    <property type="entry name" value="LysR_subst-bd"/>
</dbReference>
<evidence type="ECO:0000259" key="5">
    <source>
        <dbReference type="PROSITE" id="PS50931"/>
    </source>
</evidence>
<dbReference type="RefSeq" id="WP_121277421.1">
    <property type="nucleotide sequence ID" value="NZ_RBZV01000003.1"/>
</dbReference>
<dbReference type="SUPFAM" id="SSF53850">
    <property type="entry name" value="Periplasmic binding protein-like II"/>
    <property type="match status" value="1"/>
</dbReference>
<dbReference type="InterPro" id="IPR058163">
    <property type="entry name" value="LysR-type_TF_proteobact-type"/>
</dbReference>
<dbReference type="PROSITE" id="PS50931">
    <property type="entry name" value="HTH_LYSR"/>
    <property type="match status" value="1"/>
</dbReference>
<evidence type="ECO:0000256" key="2">
    <source>
        <dbReference type="ARBA" id="ARBA00023015"/>
    </source>
</evidence>
<comment type="similarity">
    <text evidence="1">Belongs to the LysR transcriptional regulatory family.</text>
</comment>
<dbReference type="GO" id="GO:0043565">
    <property type="term" value="F:sequence-specific DNA binding"/>
    <property type="evidence" value="ECO:0007669"/>
    <property type="project" value="TreeGrafter"/>
</dbReference>
<feature type="domain" description="HTH lysR-type" evidence="5">
    <location>
        <begin position="1"/>
        <end position="59"/>
    </location>
</feature>
<name>A0A494XH29_9BURK</name>
<organism evidence="6 7">
    <name type="scientific">Trinickia fusca</name>
    <dbReference type="NCBI Taxonomy" id="2419777"/>
    <lineage>
        <taxon>Bacteria</taxon>
        <taxon>Pseudomonadati</taxon>
        <taxon>Pseudomonadota</taxon>
        <taxon>Betaproteobacteria</taxon>
        <taxon>Burkholderiales</taxon>
        <taxon>Burkholderiaceae</taxon>
        <taxon>Trinickia</taxon>
    </lineage>
</organism>
<dbReference type="GO" id="GO:0003700">
    <property type="term" value="F:DNA-binding transcription factor activity"/>
    <property type="evidence" value="ECO:0007669"/>
    <property type="project" value="InterPro"/>
</dbReference>
<evidence type="ECO:0000256" key="3">
    <source>
        <dbReference type="ARBA" id="ARBA00023125"/>
    </source>
</evidence>
<dbReference type="CDD" id="cd08477">
    <property type="entry name" value="PBP2_CrgA_like_8"/>
    <property type="match status" value="1"/>
</dbReference>
<evidence type="ECO:0000256" key="4">
    <source>
        <dbReference type="ARBA" id="ARBA00023163"/>
    </source>
</evidence>
<gene>
    <name evidence="6" type="ORF">D7S89_09445</name>
</gene>
<dbReference type="Gene3D" id="1.10.10.10">
    <property type="entry name" value="Winged helix-like DNA-binding domain superfamily/Winged helix DNA-binding domain"/>
    <property type="match status" value="1"/>
</dbReference>
<keyword evidence="2" id="KW-0805">Transcription regulation</keyword>
<evidence type="ECO:0000313" key="7">
    <source>
        <dbReference type="Proteomes" id="UP000280434"/>
    </source>
</evidence>
<dbReference type="EMBL" id="RBZV01000003">
    <property type="protein sequence ID" value="RKP49031.1"/>
    <property type="molecule type" value="Genomic_DNA"/>
</dbReference>
<sequence length="310" mass="34178">MDKLRSMEVFVAVVDTGNFSAAADALEMSSVMVGKYVRHLEERLDTRLIHRTTRKQGLTEAGAAFYENCKAALEQVRAAEQSVQALNTVPQGTLRVSAPVTLGTSVVAPLVADYLAQYPHVKVELVLNNALVDLIADGYDVAFRIGENVDPDLVAKPLPPYRMTICAAPGYLREHGTPRSPTDLAQHRCLGHTVWNHRTAWRLRDDEAEFVWPVNGRFLSNDGHALRAAAVGGAGLLLQPEVLVAEDLACGRLVRVLEEFAPVPRPVYLVYLPDARPRPKVRTFVDYLETRLATGHTTPASAPKMGRKRR</sequence>
<dbReference type="GO" id="GO:0006351">
    <property type="term" value="P:DNA-templated transcription"/>
    <property type="evidence" value="ECO:0007669"/>
    <property type="project" value="TreeGrafter"/>
</dbReference>
<dbReference type="InterPro" id="IPR036388">
    <property type="entry name" value="WH-like_DNA-bd_sf"/>
</dbReference>
<dbReference type="FunFam" id="3.40.190.290:FF:000001">
    <property type="entry name" value="Transcriptional regulator, LysR family"/>
    <property type="match status" value="1"/>
</dbReference>
<dbReference type="AlphaFoldDB" id="A0A494XH29"/>
<dbReference type="PANTHER" id="PTHR30537:SF5">
    <property type="entry name" value="HTH-TYPE TRANSCRIPTIONAL ACTIVATOR TTDR-RELATED"/>
    <property type="match status" value="1"/>
</dbReference>
<dbReference type="Gene3D" id="3.40.190.290">
    <property type="match status" value="1"/>
</dbReference>
<dbReference type="FunFam" id="1.10.10.10:FF:000001">
    <property type="entry name" value="LysR family transcriptional regulator"/>
    <property type="match status" value="1"/>
</dbReference>
<dbReference type="SUPFAM" id="SSF46785">
    <property type="entry name" value="Winged helix' DNA-binding domain"/>
    <property type="match status" value="1"/>
</dbReference>
<evidence type="ECO:0000256" key="1">
    <source>
        <dbReference type="ARBA" id="ARBA00009437"/>
    </source>
</evidence>
<keyword evidence="7" id="KW-1185">Reference proteome</keyword>
<keyword evidence="4" id="KW-0804">Transcription</keyword>
<accession>A0A494XH29</accession>